<feature type="domain" description="DUF4143" evidence="2">
    <location>
        <begin position="229"/>
        <end position="361"/>
    </location>
</feature>
<dbReference type="InterPro" id="IPR041682">
    <property type="entry name" value="AAA_14"/>
</dbReference>
<dbReference type="InterPro" id="IPR025420">
    <property type="entry name" value="DUF4143"/>
</dbReference>
<reference evidence="3" key="1">
    <citation type="submission" date="2019-11" db="EMBL/GenBank/DDBJ databases">
        <authorList>
            <person name="Feng L."/>
        </authorList>
    </citation>
    <scope>NUCLEOTIDE SEQUENCE</scope>
    <source>
        <strain evidence="3">BintestinalisLFYP9</strain>
    </source>
</reference>
<accession>A0A6N2W566</accession>
<dbReference type="RefSeq" id="WP_306562516.1">
    <property type="nucleotide sequence ID" value="NZ_BAABZC010000005.1"/>
</dbReference>
<dbReference type="Gene3D" id="3.40.50.300">
    <property type="entry name" value="P-loop containing nucleotide triphosphate hydrolases"/>
    <property type="match status" value="1"/>
</dbReference>
<dbReference type="Pfam" id="PF13173">
    <property type="entry name" value="AAA_14"/>
    <property type="match status" value="1"/>
</dbReference>
<dbReference type="PANTHER" id="PTHR33295:SF18">
    <property type="entry name" value="AAA+ ATPASE DOMAIN-CONTAINING PROTEIN"/>
    <property type="match status" value="1"/>
</dbReference>
<name>A0A6N2W566_9BACE</name>
<dbReference type="EMBL" id="CACRSU010000035">
    <property type="protein sequence ID" value="VYT37438.1"/>
    <property type="molecule type" value="Genomic_DNA"/>
</dbReference>
<dbReference type="AlphaFoldDB" id="A0A6N2W566"/>
<dbReference type="InterPro" id="IPR027417">
    <property type="entry name" value="P-loop_NTPase"/>
</dbReference>
<evidence type="ECO:0000259" key="2">
    <source>
        <dbReference type="Pfam" id="PF13635"/>
    </source>
</evidence>
<proteinExistence type="predicted"/>
<dbReference type="SUPFAM" id="SSF52540">
    <property type="entry name" value="P-loop containing nucleoside triphosphate hydrolases"/>
    <property type="match status" value="1"/>
</dbReference>
<evidence type="ECO:0000259" key="1">
    <source>
        <dbReference type="Pfam" id="PF13173"/>
    </source>
</evidence>
<feature type="domain" description="AAA" evidence="1">
    <location>
        <begin position="45"/>
        <end position="172"/>
    </location>
</feature>
<protein>
    <submittedName>
        <fullName evidence="3">Uncharacterized protein</fullName>
    </submittedName>
</protein>
<dbReference type="PANTHER" id="PTHR33295">
    <property type="entry name" value="ATPASE"/>
    <property type="match status" value="1"/>
</dbReference>
<dbReference type="Pfam" id="PF13635">
    <property type="entry name" value="DUF4143"/>
    <property type="match status" value="1"/>
</dbReference>
<sequence length="427" mass="49757">MILKAKCYNGMEKQELKALIAEYQQFVSMVQVMKRPVELEANGNYVFVGLRRAGKSYLLYQLIQEKLQSGISIEQILFVNFEDERFIGTETKDLNEILEAYREMYDREPILFLDEVQVVAGWQNFVRRLADTRHSVYVSGSNAEMLSSEIATTLGGRFLIYEVYPYSFSEYLAVNGVSLPRNWEFNSIKNKVVQLGEEYFRYGGLPEIIDIRNKRPWLSSLYQKIFFGDIVTRYSIRNDDALKLMIKKLTESVMHPVSYNRIANITSASGSKISVSTTVEYLKYLVASWLIFSVSNYASALSEKESLKKYYFIDNGILNLFLVNGNARLLENLVAITLYKRYEEQLYYYSQNVDVDFYIPSEELAVQVSYDISDMKTLDRETTALVKLRNVFPNLQAWLVTYNEERTIIQDGCKIRVVPFWKWLLLY</sequence>
<organism evidence="3">
    <name type="scientific">Bacteroides intestinalis</name>
    <dbReference type="NCBI Taxonomy" id="329854"/>
    <lineage>
        <taxon>Bacteria</taxon>
        <taxon>Pseudomonadati</taxon>
        <taxon>Bacteroidota</taxon>
        <taxon>Bacteroidia</taxon>
        <taxon>Bacteroidales</taxon>
        <taxon>Bacteroidaceae</taxon>
        <taxon>Bacteroides</taxon>
    </lineage>
</organism>
<gene>
    <name evidence="3" type="ORF">BILFYP9_03131</name>
</gene>
<evidence type="ECO:0000313" key="3">
    <source>
        <dbReference type="EMBL" id="VYT37438.1"/>
    </source>
</evidence>